<feature type="transmembrane region" description="Helical" evidence="6">
    <location>
        <begin position="254"/>
        <end position="272"/>
    </location>
</feature>
<dbReference type="Proteomes" id="UP001440599">
    <property type="component" value="Unassembled WGS sequence"/>
</dbReference>
<keyword evidence="2" id="KW-1003">Cell membrane</keyword>
<keyword evidence="4 6" id="KW-1133">Transmembrane helix</keyword>
<feature type="transmembrane region" description="Helical" evidence="6">
    <location>
        <begin position="439"/>
        <end position="459"/>
    </location>
</feature>
<keyword evidence="3 6" id="KW-0812">Transmembrane</keyword>
<evidence type="ECO:0000256" key="2">
    <source>
        <dbReference type="ARBA" id="ARBA00022475"/>
    </source>
</evidence>
<proteinExistence type="predicted"/>
<dbReference type="InterPro" id="IPR051679">
    <property type="entry name" value="DASS-Related_Transporters"/>
</dbReference>
<dbReference type="Pfam" id="PF03606">
    <property type="entry name" value="DcuC"/>
    <property type="match status" value="1"/>
</dbReference>
<accession>A0ABV1END9</accession>
<keyword evidence="8" id="KW-1185">Reference proteome</keyword>
<reference evidence="7 8" key="1">
    <citation type="submission" date="2024-03" db="EMBL/GenBank/DDBJ databases">
        <title>Human intestinal bacterial collection.</title>
        <authorList>
            <person name="Pauvert C."/>
            <person name="Hitch T.C.A."/>
            <person name="Clavel T."/>
        </authorList>
    </citation>
    <scope>NUCLEOTIDE SEQUENCE [LARGE SCALE GENOMIC DNA]</scope>
    <source>
        <strain evidence="7 8">CLA-AP-H34</strain>
    </source>
</reference>
<evidence type="ECO:0000313" key="8">
    <source>
        <dbReference type="Proteomes" id="UP001440599"/>
    </source>
</evidence>
<comment type="subcellular location">
    <subcellularLocation>
        <location evidence="1">Cell membrane</location>
        <topology evidence="1">Multi-pass membrane protein</topology>
    </subcellularLocation>
</comment>
<feature type="transmembrane region" description="Helical" evidence="6">
    <location>
        <begin position="352"/>
        <end position="371"/>
    </location>
</feature>
<keyword evidence="5 6" id="KW-0472">Membrane</keyword>
<feature type="transmembrane region" description="Helical" evidence="6">
    <location>
        <begin position="310"/>
        <end position="332"/>
    </location>
</feature>
<evidence type="ECO:0000256" key="5">
    <source>
        <dbReference type="ARBA" id="ARBA00023136"/>
    </source>
</evidence>
<feature type="transmembrane region" description="Helical" evidence="6">
    <location>
        <begin position="114"/>
        <end position="131"/>
    </location>
</feature>
<sequence>MDNTLKSKKKSFSLPHVYIVILILMLIITVMTYVIPAGSYTRVDGNVDPNSFAYVEQTPVGFMQFFTSLHQGFVESANIIGAVLLISGCIQVINMTGAFSAGIQAMIQRTRGKGIVMVVAFFTLFTALGVIGYLDALYPFYPIIISLFITLGYDKMVGTAVILLSTAVGFTCGMVNPYTTGVAQTLVGLPMYSGIAFRAVGLVVFYVIALFFLLRYCIKIKKDPKYSVMGANYLQEQTAPMEFEQGLEFNGKRVTLIVLFLLTILLSVVGSLKWKWGLPEITAIYFPVTIIGVILFRMDLTEVCTQFGKGMAGVVAPTMVIGFSRAVSVLLTEGNITDTIIYAVSSLLEGKSPIITLLIIYAFVTLFNFFVSSGSGKAVVIMPILEPLGQVMGINQQVMVLAYQYGDGFTNTFWPTASLLQLSLCGMDYGHWFKFAWKIYACLITAGFILVVIANQIGYGPF</sequence>
<feature type="transmembrane region" description="Helical" evidence="6">
    <location>
        <begin position="79"/>
        <end position="102"/>
    </location>
</feature>
<dbReference type="RefSeq" id="WP_349139688.1">
    <property type="nucleotide sequence ID" value="NZ_JBBMFT010000003.1"/>
</dbReference>
<comment type="caution">
    <text evidence="7">The sequence shown here is derived from an EMBL/GenBank/DDBJ whole genome shotgun (WGS) entry which is preliminary data.</text>
</comment>
<organism evidence="7 8">
    <name type="scientific">Flavonifractor hominis</name>
    <dbReference type="NCBI Taxonomy" id="3133178"/>
    <lineage>
        <taxon>Bacteria</taxon>
        <taxon>Bacillati</taxon>
        <taxon>Bacillota</taxon>
        <taxon>Clostridia</taxon>
        <taxon>Eubacteriales</taxon>
        <taxon>Oscillospiraceae</taxon>
        <taxon>Flavonifractor</taxon>
    </lineage>
</organism>
<protein>
    <submittedName>
        <fullName evidence="7">TIGR00366 family protein</fullName>
    </submittedName>
</protein>
<feature type="transmembrane region" description="Helical" evidence="6">
    <location>
        <begin position="12"/>
        <end position="35"/>
    </location>
</feature>
<evidence type="ECO:0000256" key="3">
    <source>
        <dbReference type="ARBA" id="ARBA00022692"/>
    </source>
</evidence>
<feature type="transmembrane region" description="Helical" evidence="6">
    <location>
        <begin position="191"/>
        <end position="214"/>
    </location>
</feature>
<dbReference type="PANTHER" id="PTHR43652">
    <property type="entry name" value="BASIC AMINO ACID ANTIPORTER YFCC-RELATED"/>
    <property type="match status" value="1"/>
</dbReference>
<feature type="transmembrane region" description="Helical" evidence="6">
    <location>
        <begin position="137"/>
        <end position="153"/>
    </location>
</feature>
<name>A0ABV1END9_9FIRM</name>
<evidence type="ECO:0000256" key="6">
    <source>
        <dbReference type="SAM" id="Phobius"/>
    </source>
</evidence>
<evidence type="ECO:0000256" key="4">
    <source>
        <dbReference type="ARBA" id="ARBA00022989"/>
    </source>
</evidence>
<evidence type="ECO:0000256" key="1">
    <source>
        <dbReference type="ARBA" id="ARBA00004651"/>
    </source>
</evidence>
<dbReference type="InterPro" id="IPR018385">
    <property type="entry name" value="C4_dicarb_anaerob_car-like"/>
</dbReference>
<gene>
    <name evidence="7" type="ORF">WMO45_06200</name>
</gene>
<dbReference type="EMBL" id="JBBMFT010000003">
    <property type="protein sequence ID" value="MEQ2456110.1"/>
    <property type="molecule type" value="Genomic_DNA"/>
</dbReference>
<evidence type="ECO:0000313" key="7">
    <source>
        <dbReference type="EMBL" id="MEQ2456110.1"/>
    </source>
</evidence>
<dbReference type="PANTHER" id="PTHR43652:SF2">
    <property type="entry name" value="BASIC AMINO ACID ANTIPORTER YFCC-RELATED"/>
    <property type="match status" value="1"/>
</dbReference>
<feature type="transmembrane region" description="Helical" evidence="6">
    <location>
        <begin position="278"/>
        <end position="298"/>
    </location>
</feature>
<feature type="transmembrane region" description="Helical" evidence="6">
    <location>
        <begin position="160"/>
        <end position="179"/>
    </location>
</feature>